<sequence>MSMRYKLLSCPQLPFQPLKLQMERDMQQCRPNRHAAPTTEECDVHLSGMLGVVPRGCRNWLGVKVQVMLLSGGEGPCRLFRYLKNA</sequence>
<dbReference type="AlphaFoldDB" id="A0A8R7TZN1"/>
<evidence type="ECO:0000313" key="2">
    <source>
        <dbReference type="Proteomes" id="UP000015106"/>
    </source>
</evidence>
<accession>A0A8R7TZN1</accession>
<keyword evidence="2" id="KW-1185">Reference proteome</keyword>
<protein>
    <submittedName>
        <fullName evidence="1">Uncharacterized protein</fullName>
    </submittedName>
</protein>
<name>A0A8R7TZN1_TRIUA</name>
<reference evidence="2" key="1">
    <citation type="journal article" date="2013" name="Nature">
        <title>Draft genome of the wheat A-genome progenitor Triticum urartu.</title>
        <authorList>
            <person name="Ling H.Q."/>
            <person name="Zhao S."/>
            <person name="Liu D."/>
            <person name="Wang J."/>
            <person name="Sun H."/>
            <person name="Zhang C."/>
            <person name="Fan H."/>
            <person name="Li D."/>
            <person name="Dong L."/>
            <person name="Tao Y."/>
            <person name="Gao C."/>
            <person name="Wu H."/>
            <person name="Li Y."/>
            <person name="Cui Y."/>
            <person name="Guo X."/>
            <person name="Zheng S."/>
            <person name="Wang B."/>
            <person name="Yu K."/>
            <person name="Liang Q."/>
            <person name="Yang W."/>
            <person name="Lou X."/>
            <person name="Chen J."/>
            <person name="Feng M."/>
            <person name="Jian J."/>
            <person name="Zhang X."/>
            <person name="Luo G."/>
            <person name="Jiang Y."/>
            <person name="Liu J."/>
            <person name="Wang Z."/>
            <person name="Sha Y."/>
            <person name="Zhang B."/>
            <person name="Wu H."/>
            <person name="Tang D."/>
            <person name="Shen Q."/>
            <person name="Xue P."/>
            <person name="Zou S."/>
            <person name="Wang X."/>
            <person name="Liu X."/>
            <person name="Wang F."/>
            <person name="Yang Y."/>
            <person name="An X."/>
            <person name="Dong Z."/>
            <person name="Zhang K."/>
            <person name="Zhang X."/>
            <person name="Luo M.C."/>
            <person name="Dvorak J."/>
            <person name="Tong Y."/>
            <person name="Wang J."/>
            <person name="Yang H."/>
            <person name="Li Z."/>
            <person name="Wang D."/>
            <person name="Zhang A."/>
            <person name="Wang J."/>
        </authorList>
    </citation>
    <scope>NUCLEOTIDE SEQUENCE</scope>
    <source>
        <strain evidence="2">cv. G1812</strain>
    </source>
</reference>
<organism evidence="1 2">
    <name type="scientific">Triticum urartu</name>
    <name type="common">Red wild einkorn</name>
    <name type="synonym">Crithodium urartu</name>
    <dbReference type="NCBI Taxonomy" id="4572"/>
    <lineage>
        <taxon>Eukaryota</taxon>
        <taxon>Viridiplantae</taxon>
        <taxon>Streptophyta</taxon>
        <taxon>Embryophyta</taxon>
        <taxon>Tracheophyta</taxon>
        <taxon>Spermatophyta</taxon>
        <taxon>Magnoliopsida</taxon>
        <taxon>Liliopsida</taxon>
        <taxon>Poales</taxon>
        <taxon>Poaceae</taxon>
        <taxon>BOP clade</taxon>
        <taxon>Pooideae</taxon>
        <taxon>Triticodae</taxon>
        <taxon>Triticeae</taxon>
        <taxon>Triticinae</taxon>
        <taxon>Triticum</taxon>
    </lineage>
</organism>
<evidence type="ECO:0000313" key="1">
    <source>
        <dbReference type="EnsemblPlants" id="TuG1812G0300004690.01.T01"/>
    </source>
</evidence>
<dbReference type="Proteomes" id="UP000015106">
    <property type="component" value="Chromosome 3"/>
</dbReference>
<reference evidence="1" key="3">
    <citation type="submission" date="2022-06" db="UniProtKB">
        <authorList>
            <consortium name="EnsemblPlants"/>
        </authorList>
    </citation>
    <scope>IDENTIFICATION</scope>
</reference>
<dbReference type="Gramene" id="TuG1812G0300004690.01.T01">
    <property type="protein sequence ID" value="TuG1812G0300004690.01.T01"/>
    <property type="gene ID" value="TuG1812G0300004690.01"/>
</dbReference>
<reference evidence="1" key="2">
    <citation type="submission" date="2018-03" db="EMBL/GenBank/DDBJ databases">
        <title>The Triticum urartu genome reveals the dynamic nature of wheat genome evolution.</title>
        <authorList>
            <person name="Ling H."/>
            <person name="Ma B."/>
            <person name="Shi X."/>
            <person name="Liu H."/>
            <person name="Dong L."/>
            <person name="Sun H."/>
            <person name="Cao Y."/>
            <person name="Gao Q."/>
            <person name="Zheng S."/>
            <person name="Li Y."/>
            <person name="Yu Y."/>
            <person name="Du H."/>
            <person name="Qi M."/>
            <person name="Li Y."/>
            <person name="Yu H."/>
            <person name="Cui Y."/>
            <person name="Wang N."/>
            <person name="Chen C."/>
            <person name="Wu H."/>
            <person name="Zhao Y."/>
            <person name="Zhang J."/>
            <person name="Li Y."/>
            <person name="Zhou W."/>
            <person name="Zhang B."/>
            <person name="Hu W."/>
            <person name="Eijk M."/>
            <person name="Tang J."/>
            <person name="Witsenboer H."/>
            <person name="Zhao S."/>
            <person name="Li Z."/>
            <person name="Zhang A."/>
            <person name="Wang D."/>
            <person name="Liang C."/>
        </authorList>
    </citation>
    <scope>NUCLEOTIDE SEQUENCE [LARGE SCALE GENOMIC DNA]</scope>
    <source>
        <strain evidence="1">cv. G1812</strain>
    </source>
</reference>
<dbReference type="EnsemblPlants" id="TuG1812G0300004690.01.T01">
    <property type="protein sequence ID" value="TuG1812G0300004690.01.T01"/>
    <property type="gene ID" value="TuG1812G0300004690.01"/>
</dbReference>
<proteinExistence type="predicted"/>